<name>A0A8H6RWS5_MYCCL</name>
<feature type="region of interest" description="Disordered" evidence="1">
    <location>
        <begin position="1"/>
        <end position="43"/>
    </location>
</feature>
<evidence type="ECO:0000313" key="2">
    <source>
        <dbReference type="EMBL" id="KAF7288328.1"/>
    </source>
</evidence>
<sequence length="418" mass="46457">MSPLVDESVPAAQNAQNFPHKSGVNHGDGATGEDGGVDEGPVINVQGENYFHLRFPPLPAATHERESGHEPVHHTLFRYFLPLGVGWPLRPHREPVKLGDFGFRSEGRFVTEDNILPWTDDLRDSATPQIFTPFHAHTTSGVQAGYDPRSRTINFHAGWPTGVAMGFPLGSTYTALEVDKVKQHVENEQKVYLAKTEDNPARHYAIVTGCEKAPVGGMTIFRGLSQPAAFSLQPSPDDSYEFNYATPSAEGWDVRGSASAPDDAHTFLVKLLTLTRRPPKGFEFLRRRRRGRTDKADRFNAATPSDAYRPSNKRHEGSGGCLSGILPWTRPYSLSSLLALESHEDYGLMLDPAYIMNLHMLIVTPKAQLAMTHMDEWLPIVQKHGFTTIDNFVHLMLTEYSIVRSSKLVYLSKKTAAV</sequence>
<evidence type="ECO:0000256" key="1">
    <source>
        <dbReference type="SAM" id="MobiDB-lite"/>
    </source>
</evidence>
<dbReference type="AlphaFoldDB" id="A0A8H6RWS5"/>
<protein>
    <submittedName>
        <fullName evidence="2">Uncharacterized protein</fullName>
    </submittedName>
</protein>
<comment type="caution">
    <text evidence="2">The sequence shown here is derived from an EMBL/GenBank/DDBJ whole genome shotgun (WGS) entry which is preliminary data.</text>
</comment>
<dbReference type="EMBL" id="JACAZE010000039">
    <property type="protein sequence ID" value="KAF7288328.1"/>
    <property type="molecule type" value="Genomic_DNA"/>
</dbReference>
<accession>A0A8H6RWS5</accession>
<reference evidence="2" key="1">
    <citation type="submission" date="2020-05" db="EMBL/GenBank/DDBJ databases">
        <title>Mycena genomes resolve the evolution of fungal bioluminescence.</title>
        <authorList>
            <person name="Tsai I.J."/>
        </authorList>
    </citation>
    <scope>NUCLEOTIDE SEQUENCE</scope>
    <source>
        <strain evidence="2">110903Hualien_Pintung</strain>
    </source>
</reference>
<organism evidence="2 3">
    <name type="scientific">Mycena chlorophos</name>
    <name type="common">Agaric fungus</name>
    <name type="synonym">Agaricus chlorophos</name>
    <dbReference type="NCBI Taxonomy" id="658473"/>
    <lineage>
        <taxon>Eukaryota</taxon>
        <taxon>Fungi</taxon>
        <taxon>Dikarya</taxon>
        <taxon>Basidiomycota</taxon>
        <taxon>Agaricomycotina</taxon>
        <taxon>Agaricomycetes</taxon>
        <taxon>Agaricomycetidae</taxon>
        <taxon>Agaricales</taxon>
        <taxon>Marasmiineae</taxon>
        <taxon>Mycenaceae</taxon>
        <taxon>Mycena</taxon>
    </lineage>
</organism>
<evidence type="ECO:0000313" key="3">
    <source>
        <dbReference type="Proteomes" id="UP000613580"/>
    </source>
</evidence>
<dbReference type="Proteomes" id="UP000613580">
    <property type="component" value="Unassembled WGS sequence"/>
</dbReference>
<keyword evidence="3" id="KW-1185">Reference proteome</keyword>
<gene>
    <name evidence="2" type="ORF">HMN09_01402500</name>
</gene>
<proteinExistence type="predicted"/>